<evidence type="ECO:0000256" key="1">
    <source>
        <dbReference type="SAM" id="Phobius"/>
    </source>
</evidence>
<feature type="transmembrane region" description="Helical" evidence="1">
    <location>
        <begin position="61"/>
        <end position="84"/>
    </location>
</feature>
<sequence length="422" mass="46470">MSQQPTVLSRWITRLHDALHHDFCPQCNRYVYWLRHPLTCLSIAALVAGFCGLFVNAYSLILFAGLVVVGILGTVWPMIAVRGLSGVLSFSTRRAHVGEPVVIRLKVRNRGLLPIWGIQVHAGFAPVADVPPDLVIPSLRGFSEIELEWTLVPAERGVHPLQPSRLSTAFPFGLLRSAAGIQFTDELLVWPKSVRLDVVPDAIEIHSREDRLTDRRVGDAGDLVGTRSYRPGDSLRRVHWRQTARHGRLIVTERQAPASCAVHVVVDIASVSHHSCGEVCTLETTLSVAASIVESLYRSHAFVDCRIGERYYPIGNSHAELRRVLDELARVPRHGANCPAAAARSLHTTFSHPSSITITGQHSLATKNVSQRLDRLVVVASSGHALLVESQPIGARSWLTIDAEEPLDSQLPSRWRRACLAG</sequence>
<dbReference type="EMBL" id="CP036271">
    <property type="protein sequence ID" value="QDT56581.1"/>
    <property type="molecule type" value="Genomic_DNA"/>
</dbReference>
<dbReference type="PANTHER" id="PTHR34351">
    <property type="entry name" value="SLR1927 PROTEIN-RELATED"/>
    <property type="match status" value="1"/>
</dbReference>
<dbReference type="PANTHER" id="PTHR34351:SF1">
    <property type="entry name" value="SLR1927 PROTEIN"/>
    <property type="match status" value="1"/>
</dbReference>
<dbReference type="RefSeq" id="WP_145034042.1">
    <property type="nucleotide sequence ID" value="NZ_CP036271.1"/>
</dbReference>
<feature type="domain" description="DUF58" evidence="2">
    <location>
        <begin position="226"/>
        <end position="339"/>
    </location>
</feature>
<dbReference type="KEGG" id="ccos:Pan44_46370"/>
<protein>
    <recommendedName>
        <fullName evidence="2">DUF58 domain-containing protein</fullName>
    </recommendedName>
</protein>
<keyword evidence="4" id="KW-1185">Reference proteome</keyword>
<keyword evidence="1" id="KW-0812">Transmembrane</keyword>
<gene>
    <name evidence="3" type="ORF">Pan44_46370</name>
</gene>
<reference evidence="3 4" key="1">
    <citation type="submission" date="2019-02" db="EMBL/GenBank/DDBJ databases">
        <title>Deep-cultivation of Planctomycetes and their phenomic and genomic characterization uncovers novel biology.</title>
        <authorList>
            <person name="Wiegand S."/>
            <person name="Jogler M."/>
            <person name="Boedeker C."/>
            <person name="Pinto D."/>
            <person name="Vollmers J."/>
            <person name="Rivas-Marin E."/>
            <person name="Kohn T."/>
            <person name="Peeters S.H."/>
            <person name="Heuer A."/>
            <person name="Rast P."/>
            <person name="Oberbeckmann S."/>
            <person name="Bunk B."/>
            <person name="Jeske O."/>
            <person name="Meyerdierks A."/>
            <person name="Storesund J.E."/>
            <person name="Kallscheuer N."/>
            <person name="Luecker S."/>
            <person name="Lage O.M."/>
            <person name="Pohl T."/>
            <person name="Merkel B.J."/>
            <person name="Hornburger P."/>
            <person name="Mueller R.-W."/>
            <person name="Bruemmer F."/>
            <person name="Labrenz M."/>
            <person name="Spormann A.M."/>
            <person name="Op den Camp H."/>
            <person name="Overmann J."/>
            <person name="Amann R."/>
            <person name="Jetten M.S.M."/>
            <person name="Mascher T."/>
            <person name="Medema M.H."/>
            <person name="Devos D.P."/>
            <person name="Kaster A.-K."/>
            <person name="Ovreas L."/>
            <person name="Rohde M."/>
            <person name="Galperin M.Y."/>
            <person name="Jogler C."/>
        </authorList>
    </citation>
    <scope>NUCLEOTIDE SEQUENCE [LARGE SCALE GENOMIC DNA]</scope>
    <source>
        <strain evidence="3 4">Pan44</strain>
    </source>
</reference>
<dbReference type="OrthoDB" id="261597at2"/>
<dbReference type="InParanoid" id="A0A517SKD6"/>
<feature type="transmembrane region" description="Helical" evidence="1">
    <location>
        <begin position="38"/>
        <end position="55"/>
    </location>
</feature>
<dbReference type="AlphaFoldDB" id="A0A517SKD6"/>
<dbReference type="InterPro" id="IPR002881">
    <property type="entry name" value="DUF58"/>
</dbReference>
<keyword evidence="1" id="KW-1133">Transmembrane helix</keyword>
<name>A0A517SKD6_9PLAN</name>
<keyword evidence="1" id="KW-0472">Membrane</keyword>
<dbReference type="Proteomes" id="UP000315700">
    <property type="component" value="Chromosome"/>
</dbReference>
<proteinExistence type="predicted"/>
<evidence type="ECO:0000313" key="4">
    <source>
        <dbReference type="Proteomes" id="UP000315700"/>
    </source>
</evidence>
<organism evidence="3 4">
    <name type="scientific">Caulifigura coniformis</name>
    <dbReference type="NCBI Taxonomy" id="2527983"/>
    <lineage>
        <taxon>Bacteria</taxon>
        <taxon>Pseudomonadati</taxon>
        <taxon>Planctomycetota</taxon>
        <taxon>Planctomycetia</taxon>
        <taxon>Planctomycetales</taxon>
        <taxon>Planctomycetaceae</taxon>
        <taxon>Caulifigura</taxon>
    </lineage>
</organism>
<evidence type="ECO:0000259" key="2">
    <source>
        <dbReference type="Pfam" id="PF01882"/>
    </source>
</evidence>
<accession>A0A517SKD6</accession>
<dbReference type="Pfam" id="PF01882">
    <property type="entry name" value="DUF58"/>
    <property type="match status" value="1"/>
</dbReference>
<evidence type="ECO:0000313" key="3">
    <source>
        <dbReference type="EMBL" id="QDT56581.1"/>
    </source>
</evidence>